<dbReference type="EC" id="2.1.1.319" evidence="3"/>
<reference evidence="16" key="3">
    <citation type="submission" date="2015-06" db="UniProtKB">
        <authorList>
            <consortium name="EnsemblMetazoa"/>
        </authorList>
    </citation>
    <scope>IDENTIFICATION</scope>
</reference>
<evidence type="ECO:0000256" key="5">
    <source>
        <dbReference type="ARBA" id="ARBA00022603"/>
    </source>
</evidence>
<evidence type="ECO:0000256" key="6">
    <source>
        <dbReference type="ARBA" id="ARBA00022679"/>
    </source>
</evidence>
<evidence type="ECO:0000256" key="10">
    <source>
        <dbReference type="ARBA" id="ARBA00023163"/>
    </source>
</evidence>
<dbReference type="SUPFAM" id="SSF53335">
    <property type="entry name" value="S-adenosyl-L-methionine-dependent methyltransferases"/>
    <property type="match status" value="1"/>
</dbReference>
<comment type="catalytic activity">
    <reaction evidence="12">
        <text>L-arginyl-[protein] + 2 S-adenosyl-L-methionine = N(omega),N(omega)-dimethyl-L-arginyl-[protein] + 2 S-adenosyl-L-homocysteine + 2 H(+)</text>
        <dbReference type="Rhea" id="RHEA:48096"/>
        <dbReference type="Rhea" id="RHEA-COMP:10532"/>
        <dbReference type="Rhea" id="RHEA-COMP:11991"/>
        <dbReference type="ChEBI" id="CHEBI:15378"/>
        <dbReference type="ChEBI" id="CHEBI:29965"/>
        <dbReference type="ChEBI" id="CHEBI:57856"/>
        <dbReference type="ChEBI" id="CHEBI:59789"/>
        <dbReference type="ChEBI" id="CHEBI:61897"/>
        <dbReference type="EC" id="2.1.1.319"/>
    </reaction>
</comment>
<dbReference type="AlphaFoldDB" id="R7VJV3"/>
<keyword evidence="7 13" id="KW-0949">S-adenosyl-L-methionine</keyword>
<evidence type="ECO:0000256" key="4">
    <source>
        <dbReference type="ARBA" id="ARBA00022490"/>
    </source>
</evidence>
<keyword evidence="4" id="KW-0963">Cytoplasm</keyword>
<keyword evidence="5 13" id="KW-0489">Methyltransferase</keyword>
<evidence type="ECO:0000256" key="7">
    <source>
        <dbReference type="ARBA" id="ARBA00022691"/>
    </source>
</evidence>
<evidence type="ECO:0000256" key="11">
    <source>
        <dbReference type="ARBA" id="ARBA00023242"/>
    </source>
</evidence>
<dbReference type="FunFam" id="2.70.160.11:FF:000002">
    <property type="entry name" value="Probable histone-arginine methyltransferase CARM1"/>
    <property type="match status" value="1"/>
</dbReference>
<name>R7VJV3_CAPTE</name>
<keyword evidence="6 13" id="KW-0808">Transferase</keyword>
<evidence type="ECO:0000256" key="2">
    <source>
        <dbReference type="ARBA" id="ARBA00004496"/>
    </source>
</evidence>
<dbReference type="CDD" id="cd02440">
    <property type="entry name" value="AdoMet_MTases"/>
    <property type="match status" value="1"/>
</dbReference>
<keyword evidence="9" id="KW-0805">Transcription regulation</keyword>
<dbReference type="FunCoup" id="R7VJV3">
    <property type="interactions" value="2071"/>
</dbReference>
<dbReference type="InterPro" id="IPR025799">
    <property type="entry name" value="Arg_MeTrfase"/>
</dbReference>
<sequence length="480" mass="53602">MKTFLSELKIAAENQTESIFTQRTDSASAEQYFQFYGYLSQQQNMMQDYIRTSTYQRAMLDNTADFQDKVVVMDVGAGSGILSFFAVQAGAKKVYAIEASSMALHCEALVKQNRLTDKITVIAGKIEEVEVPEQVDIIISEPMGYMLFNERMLETFLHAKKWLKPGGKMFPTQGDLHIAPFTDDSLYMEQFSKANFWYQPSFHGVDLSNLREAAVKEYFRQPIVDTFDMRICLARSHKYVVDFQTAKEEELHDIEIPLSFTMQQSGTVHGLAFWFDVAFLGSQNAVWLSTAPTQPLTHWYQVRCLLQDPIFVKQGQTLAGKVHLISNSRQSYDVEMELQVPGTSLSSSTTLDLKNPFFRYTGQQPIAPPGTNQVSPSDQYWNQAGPEMQVDQANFGVNLLNGANVVDAHNVPQQQQQQQQVLAGQSANVAPVNPGSIPTATINSYPISNQFMIGDYVLPGSMVLPSQGLNLTNFKAGGGV</sequence>
<dbReference type="GO" id="GO:0035242">
    <property type="term" value="F:protein-arginine omega-N asymmetric methyltransferase activity"/>
    <property type="evidence" value="ECO:0007669"/>
    <property type="project" value="UniProtKB-EC"/>
</dbReference>
<keyword evidence="17" id="KW-1185">Reference proteome</keyword>
<evidence type="ECO:0000256" key="12">
    <source>
        <dbReference type="ARBA" id="ARBA00049086"/>
    </source>
</evidence>
<dbReference type="EMBL" id="AMQN01017546">
    <property type="status" value="NOT_ANNOTATED_CDS"/>
    <property type="molecule type" value="Genomic_DNA"/>
</dbReference>
<dbReference type="Gene3D" id="2.70.160.11">
    <property type="entry name" value="Hnrnp arginine n-methyltransferase1"/>
    <property type="match status" value="1"/>
</dbReference>
<dbReference type="Proteomes" id="UP000014760">
    <property type="component" value="Unassembled WGS sequence"/>
</dbReference>
<keyword evidence="11" id="KW-0539">Nucleus</keyword>
<dbReference type="InterPro" id="IPR055135">
    <property type="entry name" value="PRMT_dom"/>
</dbReference>
<reference evidence="17" key="1">
    <citation type="submission" date="2012-12" db="EMBL/GenBank/DDBJ databases">
        <authorList>
            <person name="Hellsten U."/>
            <person name="Grimwood J."/>
            <person name="Chapman J.A."/>
            <person name="Shapiro H."/>
            <person name="Aerts A."/>
            <person name="Otillar R.P."/>
            <person name="Terry A.Y."/>
            <person name="Boore J.L."/>
            <person name="Simakov O."/>
            <person name="Marletaz F."/>
            <person name="Cho S.-J."/>
            <person name="Edsinger-Gonzales E."/>
            <person name="Havlak P."/>
            <person name="Kuo D.-H."/>
            <person name="Larsson T."/>
            <person name="Lv J."/>
            <person name="Arendt D."/>
            <person name="Savage R."/>
            <person name="Osoegawa K."/>
            <person name="de Jong P."/>
            <person name="Lindberg D.R."/>
            <person name="Seaver E.C."/>
            <person name="Weisblat D.A."/>
            <person name="Putnam N.H."/>
            <person name="Grigoriev I.V."/>
            <person name="Rokhsar D.S."/>
        </authorList>
    </citation>
    <scope>NUCLEOTIDE SEQUENCE</scope>
    <source>
        <strain evidence="17">I ESC-2004</strain>
    </source>
</reference>
<evidence type="ECO:0000256" key="3">
    <source>
        <dbReference type="ARBA" id="ARBA00011925"/>
    </source>
</evidence>
<dbReference type="PROSITE" id="PS51678">
    <property type="entry name" value="SAM_MT_PRMT"/>
    <property type="match status" value="1"/>
</dbReference>
<keyword evidence="10" id="KW-0804">Transcription</keyword>
<evidence type="ECO:0000256" key="13">
    <source>
        <dbReference type="PROSITE-ProRule" id="PRU01015"/>
    </source>
</evidence>
<dbReference type="EnsemblMetazoa" id="CapteT179627">
    <property type="protein sequence ID" value="CapteP179627"/>
    <property type="gene ID" value="CapteG179627"/>
</dbReference>
<dbReference type="PANTHER" id="PTHR11006:SF10">
    <property type="entry name" value="HISTONE-ARGININE METHYLTRANSFERASE CARMER-RELATED"/>
    <property type="match status" value="1"/>
</dbReference>
<dbReference type="Pfam" id="PF22528">
    <property type="entry name" value="PRMT_C"/>
    <property type="match status" value="1"/>
</dbReference>
<gene>
    <name evidence="15" type="ORF">CAPTEDRAFT_179627</name>
</gene>
<dbReference type="GO" id="GO:0005634">
    <property type="term" value="C:nucleus"/>
    <property type="evidence" value="ECO:0007669"/>
    <property type="project" value="UniProtKB-SubCell"/>
</dbReference>
<proteinExistence type="predicted"/>
<reference evidence="15 17" key="2">
    <citation type="journal article" date="2013" name="Nature">
        <title>Insights into bilaterian evolution from three spiralian genomes.</title>
        <authorList>
            <person name="Simakov O."/>
            <person name="Marletaz F."/>
            <person name="Cho S.J."/>
            <person name="Edsinger-Gonzales E."/>
            <person name="Havlak P."/>
            <person name="Hellsten U."/>
            <person name="Kuo D.H."/>
            <person name="Larsson T."/>
            <person name="Lv J."/>
            <person name="Arendt D."/>
            <person name="Savage R."/>
            <person name="Osoegawa K."/>
            <person name="de Jong P."/>
            <person name="Grimwood J."/>
            <person name="Chapman J.A."/>
            <person name="Shapiro H."/>
            <person name="Aerts A."/>
            <person name="Otillar R.P."/>
            <person name="Terry A.Y."/>
            <person name="Boore J.L."/>
            <person name="Grigoriev I.V."/>
            <person name="Lindberg D.R."/>
            <person name="Seaver E.C."/>
            <person name="Weisblat D.A."/>
            <person name="Putnam N.H."/>
            <person name="Rokhsar D.S."/>
        </authorList>
    </citation>
    <scope>NUCLEOTIDE SEQUENCE</scope>
    <source>
        <strain evidence="15 17">I ESC-2004</strain>
    </source>
</reference>
<evidence type="ECO:0000256" key="1">
    <source>
        <dbReference type="ARBA" id="ARBA00004123"/>
    </source>
</evidence>
<protein>
    <recommendedName>
        <fullName evidence="3">type I protein arginine methyltransferase</fullName>
        <ecNumber evidence="3">2.1.1.319</ecNumber>
    </recommendedName>
</protein>
<evidence type="ECO:0000256" key="9">
    <source>
        <dbReference type="ARBA" id="ARBA00023015"/>
    </source>
</evidence>
<dbReference type="GO" id="GO:0070611">
    <property type="term" value="F:histone H3R2 methyltransferase activity"/>
    <property type="evidence" value="ECO:0007669"/>
    <property type="project" value="TreeGrafter"/>
</dbReference>
<organism evidence="15">
    <name type="scientific">Capitella teleta</name>
    <name type="common">Polychaete worm</name>
    <dbReference type="NCBI Taxonomy" id="283909"/>
    <lineage>
        <taxon>Eukaryota</taxon>
        <taxon>Metazoa</taxon>
        <taxon>Spiralia</taxon>
        <taxon>Lophotrochozoa</taxon>
        <taxon>Annelida</taxon>
        <taxon>Polychaeta</taxon>
        <taxon>Sedentaria</taxon>
        <taxon>Scolecida</taxon>
        <taxon>Capitellidae</taxon>
        <taxon>Capitella</taxon>
    </lineage>
</organism>
<evidence type="ECO:0000259" key="14">
    <source>
        <dbReference type="Pfam" id="PF22528"/>
    </source>
</evidence>
<dbReference type="PANTHER" id="PTHR11006">
    <property type="entry name" value="PROTEIN ARGININE N-METHYLTRANSFERASE"/>
    <property type="match status" value="1"/>
</dbReference>
<dbReference type="GO" id="GO:0032259">
    <property type="term" value="P:methylation"/>
    <property type="evidence" value="ECO:0007669"/>
    <property type="project" value="UniProtKB-KW"/>
</dbReference>
<dbReference type="OMA" id="ASNMAHH"/>
<feature type="domain" description="Protein arginine N-methyltransferase" evidence="14">
    <location>
        <begin position="174"/>
        <end position="339"/>
    </location>
</feature>
<evidence type="ECO:0000256" key="8">
    <source>
        <dbReference type="ARBA" id="ARBA00022853"/>
    </source>
</evidence>
<accession>R7VJV3</accession>
<dbReference type="OrthoDB" id="7848332at2759"/>
<dbReference type="Gene3D" id="3.40.50.150">
    <property type="entry name" value="Vaccinia Virus protein VP39"/>
    <property type="match status" value="1"/>
</dbReference>
<evidence type="ECO:0000313" key="17">
    <source>
        <dbReference type="Proteomes" id="UP000014760"/>
    </source>
</evidence>
<dbReference type="Pfam" id="PF06325">
    <property type="entry name" value="PrmA"/>
    <property type="match status" value="1"/>
</dbReference>
<evidence type="ECO:0000313" key="16">
    <source>
        <dbReference type="EnsemblMetazoa" id="CapteP179627"/>
    </source>
</evidence>
<dbReference type="InterPro" id="IPR029063">
    <property type="entry name" value="SAM-dependent_MTases_sf"/>
</dbReference>
<comment type="subcellular location">
    <subcellularLocation>
        <location evidence="2">Cytoplasm</location>
    </subcellularLocation>
    <subcellularLocation>
        <location evidence="1">Nucleus</location>
    </subcellularLocation>
</comment>
<dbReference type="HOGENOM" id="CLU_017375_0_0_1"/>
<evidence type="ECO:0000313" key="15">
    <source>
        <dbReference type="EMBL" id="ELU16220.1"/>
    </source>
</evidence>
<dbReference type="EMBL" id="KB293238">
    <property type="protein sequence ID" value="ELU16220.1"/>
    <property type="molecule type" value="Genomic_DNA"/>
</dbReference>
<dbReference type="STRING" id="283909.R7VJV3"/>
<dbReference type="FunFam" id="3.40.50.150:FF:000031">
    <property type="entry name" value="Putative Histone-arginine methyltransferase CARM1"/>
    <property type="match status" value="1"/>
</dbReference>
<keyword evidence="8" id="KW-0156">Chromatin regulator</keyword>
<dbReference type="GO" id="GO:0005737">
    <property type="term" value="C:cytoplasm"/>
    <property type="evidence" value="ECO:0007669"/>
    <property type="project" value="UniProtKB-SubCell"/>
</dbReference>